<sequence>MEVNEGTRSGDMRACFTTTTAGGGGGVGGGGVFISWTKLEEVEDEGGLSTILTNMALLTQSTGRHFILDLLCNAATATLETIVNGTEHCNSDFSHVYMRCPP</sequence>
<keyword evidence="2" id="KW-1185">Reference proteome</keyword>
<organism evidence="3">
    <name type="scientific">Hydatigena taeniaeformis</name>
    <name type="common">Feline tapeworm</name>
    <name type="synonym">Taenia taeniaeformis</name>
    <dbReference type="NCBI Taxonomy" id="6205"/>
    <lineage>
        <taxon>Eukaryota</taxon>
        <taxon>Metazoa</taxon>
        <taxon>Spiralia</taxon>
        <taxon>Lophotrochozoa</taxon>
        <taxon>Platyhelminthes</taxon>
        <taxon>Cestoda</taxon>
        <taxon>Eucestoda</taxon>
        <taxon>Cyclophyllidea</taxon>
        <taxon>Taeniidae</taxon>
        <taxon>Hydatigera</taxon>
    </lineage>
</organism>
<reference evidence="3" key="1">
    <citation type="submission" date="2017-02" db="UniProtKB">
        <authorList>
            <consortium name="WormBaseParasite"/>
        </authorList>
    </citation>
    <scope>IDENTIFICATION</scope>
</reference>
<evidence type="ECO:0000313" key="2">
    <source>
        <dbReference type="Proteomes" id="UP000274429"/>
    </source>
</evidence>
<dbReference type="Proteomes" id="UP000274429">
    <property type="component" value="Unassembled WGS sequence"/>
</dbReference>
<evidence type="ECO:0000313" key="3">
    <source>
        <dbReference type="WBParaSite" id="TTAC_0000443401-mRNA-1"/>
    </source>
</evidence>
<reference evidence="1 2" key="2">
    <citation type="submission" date="2018-11" db="EMBL/GenBank/DDBJ databases">
        <authorList>
            <consortium name="Pathogen Informatics"/>
        </authorList>
    </citation>
    <scope>NUCLEOTIDE SEQUENCE [LARGE SCALE GENOMIC DNA]</scope>
</reference>
<evidence type="ECO:0000313" key="1">
    <source>
        <dbReference type="EMBL" id="VDM24899.1"/>
    </source>
</evidence>
<accession>A0A0R3WUJ4</accession>
<protein>
    <submittedName>
        <fullName evidence="3">Kinesin motor domain-containing protein</fullName>
    </submittedName>
</protein>
<dbReference type="WBParaSite" id="TTAC_0000443401-mRNA-1">
    <property type="protein sequence ID" value="TTAC_0000443401-mRNA-1"/>
    <property type="gene ID" value="TTAC_0000443401"/>
</dbReference>
<gene>
    <name evidence="1" type="ORF">TTAC_LOCUS4420</name>
</gene>
<proteinExistence type="predicted"/>
<dbReference type="EMBL" id="UYWX01004372">
    <property type="protein sequence ID" value="VDM24899.1"/>
    <property type="molecule type" value="Genomic_DNA"/>
</dbReference>
<dbReference type="AlphaFoldDB" id="A0A0R3WUJ4"/>
<name>A0A0R3WUJ4_HYDTA</name>